<evidence type="ECO:0000256" key="1">
    <source>
        <dbReference type="ARBA" id="ARBA00007118"/>
    </source>
</evidence>
<dbReference type="GO" id="GO:0016491">
    <property type="term" value="F:oxidoreductase activity"/>
    <property type="evidence" value="ECO:0007669"/>
    <property type="project" value="UniProtKB-KW"/>
</dbReference>
<dbReference type="CDD" id="cd02138">
    <property type="entry name" value="TdsD-like"/>
    <property type="match status" value="1"/>
</dbReference>
<gene>
    <name evidence="4" type="ORF">SAMN06296378_0693</name>
</gene>
<dbReference type="Proteomes" id="UP000219440">
    <property type="component" value="Unassembled WGS sequence"/>
</dbReference>
<comment type="similarity">
    <text evidence="1">Belongs to the nitroreductase family.</text>
</comment>
<reference evidence="4 5" key="1">
    <citation type="submission" date="2017-09" db="EMBL/GenBank/DDBJ databases">
        <authorList>
            <person name="Ehlers B."/>
            <person name="Leendertz F.H."/>
        </authorList>
    </citation>
    <scope>NUCLEOTIDE SEQUENCE [LARGE SCALE GENOMIC DNA]</scope>
    <source>
        <strain evidence="4 5">CGMCC 1.05381</strain>
    </source>
</reference>
<evidence type="ECO:0000313" key="4">
    <source>
        <dbReference type="EMBL" id="SOE57897.1"/>
    </source>
</evidence>
<dbReference type="RefSeq" id="WP_097059879.1">
    <property type="nucleotide sequence ID" value="NZ_BMLC01000001.1"/>
</dbReference>
<proteinExistence type="inferred from homology"/>
<dbReference type="PANTHER" id="PTHR43673:SF10">
    <property type="entry name" value="NADH DEHYDROGENASE_NAD(P)H NITROREDUCTASE XCC3605-RELATED"/>
    <property type="match status" value="1"/>
</dbReference>
<dbReference type="AlphaFoldDB" id="A0A2C8Z2U2"/>
<dbReference type="PANTHER" id="PTHR43673">
    <property type="entry name" value="NAD(P)H NITROREDUCTASE YDGI-RELATED"/>
    <property type="match status" value="1"/>
</dbReference>
<evidence type="ECO:0000256" key="2">
    <source>
        <dbReference type="ARBA" id="ARBA00023002"/>
    </source>
</evidence>
<dbReference type="EMBL" id="OCST01000002">
    <property type="protein sequence ID" value="SOE57897.1"/>
    <property type="molecule type" value="Genomic_DNA"/>
</dbReference>
<dbReference type="OrthoDB" id="9802510at2"/>
<keyword evidence="2" id="KW-0560">Oxidoreductase</keyword>
<dbReference type="InterPro" id="IPR000415">
    <property type="entry name" value="Nitroreductase-like"/>
</dbReference>
<dbReference type="SUPFAM" id="SSF55469">
    <property type="entry name" value="FMN-dependent nitroreductase-like"/>
    <property type="match status" value="1"/>
</dbReference>
<feature type="domain" description="Nitroreductase" evidence="3">
    <location>
        <begin position="21"/>
        <end position="69"/>
    </location>
</feature>
<dbReference type="InterPro" id="IPR029479">
    <property type="entry name" value="Nitroreductase"/>
</dbReference>
<sequence>MTISTSDRRAITSHPIADVLAERWSPRSFDPTAEIADAQFTTLLEAARWAPSASNLQPVRFIAARRGTAEFDAIVDTLVGFNQVWAVRASALVVGIAVTAGPDGTPYRWAEYDLGQTIAHLSVQAHSDGLHVHQIGGFEPQALARHFGLADTLVAVSVTAIGTRGDAAALVEPYLSREVADRQRLPLDDLVLVFA</sequence>
<organism evidence="4 5">
    <name type="scientific">Salinibacterium xinjiangense</name>
    <dbReference type="NCBI Taxonomy" id="386302"/>
    <lineage>
        <taxon>Bacteria</taxon>
        <taxon>Bacillati</taxon>
        <taxon>Actinomycetota</taxon>
        <taxon>Actinomycetes</taxon>
        <taxon>Micrococcales</taxon>
        <taxon>Microbacteriaceae</taxon>
        <taxon>Salinibacterium</taxon>
    </lineage>
</organism>
<dbReference type="Gene3D" id="3.40.109.10">
    <property type="entry name" value="NADH Oxidase"/>
    <property type="match status" value="1"/>
</dbReference>
<evidence type="ECO:0000259" key="3">
    <source>
        <dbReference type="Pfam" id="PF00881"/>
    </source>
</evidence>
<dbReference type="Pfam" id="PF00881">
    <property type="entry name" value="Nitroreductase"/>
    <property type="match status" value="1"/>
</dbReference>
<keyword evidence="5" id="KW-1185">Reference proteome</keyword>
<name>A0A2C8Z2U2_9MICO</name>
<protein>
    <submittedName>
        <fullName evidence="4">Nitroreductase</fullName>
    </submittedName>
</protein>
<accession>A0A2C8Z2U2</accession>
<evidence type="ECO:0000313" key="5">
    <source>
        <dbReference type="Proteomes" id="UP000219440"/>
    </source>
</evidence>